<dbReference type="PANTHER" id="PTHR31471:SF1">
    <property type="entry name" value="OS12G0613600 PROTEIN"/>
    <property type="match status" value="1"/>
</dbReference>
<sequence>MDHKKVLKEFLLYYLPHFGERRALLEEIKLDQSNLHSQSYRFPIQEFNFSSAFGLFFFCYSLLLLTSRKEPKTRKKNNTLAFIYSLESHVSKIHGSVSFVRAMTSERVDSLASLVTIGEGTVNNHSLVSSRIRSPDDVYVDYDSGLDGMGLSSERAIHRVPLASFSKPAPSKWDDAQKWIASPTSNVSKIEPVAQGVGSQKPGHFGLSNQPPIKVVVEVPDQRLVTNEEPDTKGIDWSHATIGNGGQKSVSWEADPYPSESFSKPVLMTENRVKESINLNRHDSSVSIHGATAFIPPPTARSVSMRDMGTEMTPLASQEPSRTGTPVTATPTLSRTPSRPSSPGRAAGVVSPTDPQTDPLGSNRKELSEKELQMKTRREIMNLGTKLGKMNIAAWAGKENEDKDASSSRNALRSEQPAKSVVEIRAAAWEEAEKAKYMARFNREEINIQAWEDHQKAKTEAEIKKIEVEVERIRARAQDKLMNKLATVRLKAEEKLAAAEAKRNCHAAKTEEQAEYIRKTGRIPSSFSCRCWCF</sequence>
<gene>
    <name evidence="6" type="ORF">Adt_46843</name>
</gene>
<evidence type="ECO:0000256" key="2">
    <source>
        <dbReference type="SAM" id="Coils"/>
    </source>
</evidence>
<keyword evidence="7" id="KW-1185">Reference proteome</keyword>
<feature type="compositionally biased region" description="Polar residues" evidence="3">
    <location>
        <begin position="315"/>
        <end position="327"/>
    </location>
</feature>
<protein>
    <submittedName>
        <fullName evidence="6">Remorin family protein</fullName>
    </submittedName>
</protein>
<feature type="coiled-coil region" evidence="2">
    <location>
        <begin position="456"/>
        <end position="511"/>
    </location>
</feature>
<feature type="transmembrane region" description="Helical" evidence="4">
    <location>
        <begin position="47"/>
        <end position="66"/>
    </location>
</feature>
<dbReference type="InterPro" id="IPR005516">
    <property type="entry name" value="Remorin_C"/>
</dbReference>
<feature type="compositionally biased region" description="Low complexity" evidence="3">
    <location>
        <begin position="328"/>
        <end position="347"/>
    </location>
</feature>
<dbReference type="EMBL" id="JBFOLK010000119">
    <property type="protein sequence ID" value="KAL2456337.1"/>
    <property type="molecule type" value="Genomic_DNA"/>
</dbReference>
<feature type="region of interest" description="Disordered" evidence="3">
    <location>
        <begin position="311"/>
        <end position="368"/>
    </location>
</feature>
<evidence type="ECO:0000313" key="7">
    <source>
        <dbReference type="Proteomes" id="UP001604336"/>
    </source>
</evidence>
<keyword evidence="4" id="KW-0472">Membrane</keyword>
<accession>A0ABD1NY58</accession>
<feature type="region of interest" description="Disordered" evidence="3">
    <location>
        <begin position="398"/>
        <end position="417"/>
    </location>
</feature>
<evidence type="ECO:0000256" key="3">
    <source>
        <dbReference type="SAM" id="MobiDB-lite"/>
    </source>
</evidence>
<dbReference type="AlphaFoldDB" id="A0ABD1NY58"/>
<keyword evidence="2" id="KW-0175">Coiled coil</keyword>
<feature type="region of interest" description="Disordered" evidence="3">
    <location>
        <begin position="229"/>
        <end position="256"/>
    </location>
</feature>
<comment type="similarity">
    <text evidence="1">Belongs to the remorin family.</text>
</comment>
<keyword evidence="4" id="KW-0812">Transmembrane</keyword>
<keyword evidence="4" id="KW-1133">Transmembrane helix</keyword>
<dbReference type="PANTHER" id="PTHR31471">
    <property type="entry name" value="OS02G0116800 PROTEIN"/>
    <property type="match status" value="1"/>
</dbReference>
<evidence type="ECO:0000313" key="6">
    <source>
        <dbReference type="EMBL" id="KAL2456337.1"/>
    </source>
</evidence>
<comment type="caution">
    <text evidence="6">The sequence shown here is derived from an EMBL/GenBank/DDBJ whole genome shotgun (WGS) entry which is preliminary data.</text>
</comment>
<dbReference type="Pfam" id="PF03763">
    <property type="entry name" value="Remorin_C"/>
    <property type="match status" value="1"/>
</dbReference>
<name>A0ABD1NY58_9LAMI</name>
<dbReference type="Proteomes" id="UP001604336">
    <property type="component" value="Unassembled WGS sequence"/>
</dbReference>
<reference evidence="7" key="1">
    <citation type="submission" date="2024-07" db="EMBL/GenBank/DDBJ databases">
        <title>Two chromosome-level genome assemblies of Korean endemic species Abeliophyllum distichum and Forsythia ovata (Oleaceae).</title>
        <authorList>
            <person name="Jang H."/>
        </authorList>
    </citation>
    <scope>NUCLEOTIDE SEQUENCE [LARGE SCALE GENOMIC DNA]</scope>
</reference>
<feature type="domain" description="Remorin C-terminal" evidence="5">
    <location>
        <begin position="422"/>
        <end position="525"/>
    </location>
</feature>
<evidence type="ECO:0000259" key="5">
    <source>
        <dbReference type="Pfam" id="PF03763"/>
    </source>
</evidence>
<organism evidence="6 7">
    <name type="scientific">Abeliophyllum distichum</name>
    <dbReference type="NCBI Taxonomy" id="126358"/>
    <lineage>
        <taxon>Eukaryota</taxon>
        <taxon>Viridiplantae</taxon>
        <taxon>Streptophyta</taxon>
        <taxon>Embryophyta</taxon>
        <taxon>Tracheophyta</taxon>
        <taxon>Spermatophyta</taxon>
        <taxon>Magnoliopsida</taxon>
        <taxon>eudicotyledons</taxon>
        <taxon>Gunneridae</taxon>
        <taxon>Pentapetalae</taxon>
        <taxon>asterids</taxon>
        <taxon>lamiids</taxon>
        <taxon>Lamiales</taxon>
        <taxon>Oleaceae</taxon>
        <taxon>Forsythieae</taxon>
        <taxon>Abeliophyllum</taxon>
    </lineage>
</organism>
<evidence type="ECO:0000256" key="4">
    <source>
        <dbReference type="SAM" id="Phobius"/>
    </source>
</evidence>
<proteinExistence type="inferred from homology"/>
<evidence type="ECO:0000256" key="1">
    <source>
        <dbReference type="ARBA" id="ARBA00005711"/>
    </source>
</evidence>